<evidence type="ECO:0000313" key="3">
    <source>
        <dbReference type="EMBL" id="MBX10414.1"/>
    </source>
</evidence>
<evidence type="ECO:0000256" key="1">
    <source>
        <dbReference type="SAM" id="Phobius"/>
    </source>
</evidence>
<feature type="signal peptide" evidence="2">
    <location>
        <begin position="1"/>
        <end position="17"/>
    </location>
</feature>
<keyword evidence="2" id="KW-0732">Signal</keyword>
<evidence type="ECO:0000256" key="2">
    <source>
        <dbReference type="SAM" id="SignalP"/>
    </source>
</evidence>
<dbReference type="EMBL" id="GGEC01029930">
    <property type="protein sequence ID" value="MBX10414.1"/>
    <property type="molecule type" value="Transcribed_RNA"/>
</dbReference>
<organism evidence="3">
    <name type="scientific">Rhizophora mucronata</name>
    <name type="common">Asiatic mangrove</name>
    <dbReference type="NCBI Taxonomy" id="61149"/>
    <lineage>
        <taxon>Eukaryota</taxon>
        <taxon>Viridiplantae</taxon>
        <taxon>Streptophyta</taxon>
        <taxon>Embryophyta</taxon>
        <taxon>Tracheophyta</taxon>
        <taxon>Spermatophyta</taxon>
        <taxon>Magnoliopsida</taxon>
        <taxon>eudicotyledons</taxon>
        <taxon>Gunneridae</taxon>
        <taxon>Pentapetalae</taxon>
        <taxon>rosids</taxon>
        <taxon>fabids</taxon>
        <taxon>Malpighiales</taxon>
        <taxon>Rhizophoraceae</taxon>
        <taxon>Rhizophora</taxon>
    </lineage>
</organism>
<protein>
    <submittedName>
        <fullName evidence="3">Uncharacterized protein</fullName>
    </submittedName>
</protein>
<name>A0A2P2KXI1_RHIMU</name>
<feature type="transmembrane region" description="Helical" evidence="1">
    <location>
        <begin position="38"/>
        <end position="60"/>
    </location>
</feature>
<keyword evidence="1" id="KW-1133">Transmembrane helix</keyword>
<dbReference type="AlphaFoldDB" id="A0A2P2KXI1"/>
<sequence length="65" mass="7576">MIAVLLFLAYRMFVSDANSVFSLRISCCERKTGKEMLLIIHFSKSAFPVFIFFFCLSRFYTYGTP</sequence>
<keyword evidence="1" id="KW-0812">Transmembrane</keyword>
<reference evidence="3" key="1">
    <citation type="submission" date="2018-02" db="EMBL/GenBank/DDBJ databases">
        <title>Rhizophora mucronata_Transcriptome.</title>
        <authorList>
            <person name="Meera S.P."/>
            <person name="Sreeshan A."/>
            <person name="Augustine A."/>
        </authorList>
    </citation>
    <scope>NUCLEOTIDE SEQUENCE</scope>
    <source>
        <tissue evidence="3">Leaf</tissue>
    </source>
</reference>
<keyword evidence="1" id="KW-0472">Membrane</keyword>
<feature type="chain" id="PRO_5015157135" evidence="2">
    <location>
        <begin position="18"/>
        <end position="65"/>
    </location>
</feature>
<proteinExistence type="predicted"/>
<accession>A0A2P2KXI1</accession>